<keyword evidence="20" id="KW-1185">Reference proteome</keyword>
<dbReference type="InterPro" id="IPR036383">
    <property type="entry name" value="TSP1_rpt_sf"/>
</dbReference>
<dbReference type="InterPro" id="IPR013783">
    <property type="entry name" value="Ig-like_fold"/>
</dbReference>
<dbReference type="GO" id="GO:0005886">
    <property type="term" value="C:plasma membrane"/>
    <property type="evidence" value="ECO:0007669"/>
    <property type="project" value="UniProtKB-SubCell"/>
</dbReference>
<dbReference type="Gene3D" id="2.20.100.10">
    <property type="entry name" value="Thrombospondin type-1 (TSP1) repeat"/>
    <property type="match status" value="2"/>
</dbReference>
<keyword evidence="4 13" id="KW-0812">Transmembrane</keyword>
<dbReference type="Gene3D" id="2.60.220.30">
    <property type="match status" value="1"/>
</dbReference>
<evidence type="ECO:0000256" key="9">
    <source>
        <dbReference type="ARBA" id="ARBA00023157"/>
    </source>
</evidence>
<evidence type="ECO:0000256" key="12">
    <source>
        <dbReference type="ARBA" id="ARBA00023319"/>
    </source>
</evidence>
<evidence type="ECO:0000256" key="10">
    <source>
        <dbReference type="ARBA" id="ARBA00023170"/>
    </source>
</evidence>
<dbReference type="Pfam" id="PF25609">
    <property type="entry name" value="Unc5_NetrinR_N"/>
    <property type="match status" value="1"/>
</dbReference>
<dbReference type="Gene3D" id="1.10.533.10">
    <property type="entry name" value="Death Domain, Fas"/>
    <property type="match status" value="1"/>
</dbReference>
<evidence type="ECO:0000259" key="16">
    <source>
        <dbReference type="PROSITE" id="PS50017"/>
    </source>
</evidence>
<name>A0AAW0SRB6_SCYPA</name>
<dbReference type="GO" id="GO:0005042">
    <property type="term" value="F:netrin receptor activity"/>
    <property type="evidence" value="ECO:0007669"/>
    <property type="project" value="UniProtKB-UniRule"/>
</dbReference>
<dbReference type="PRINTS" id="PR01705">
    <property type="entry name" value="TSP1REPEAT"/>
</dbReference>
<dbReference type="SMART" id="SM00218">
    <property type="entry name" value="ZU5"/>
    <property type="match status" value="1"/>
</dbReference>
<dbReference type="GO" id="GO:0008045">
    <property type="term" value="P:motor neuron axon guidance"/>
    <property type="evidence" value="ECO:0007669"/>
    <property type="project" value="TreeGrafter"/>
</dbReference>
<evidence type="ECO:0000256" key="8">
    <source>
        <dbReference type="ARBA" id="ARBA00023136"/>
    </source>
</evidence>
<dbReference type="InterPro" id="IPR033772">
    <property type="entry name" value="UPA"/>
</dbReference>
<dbReference type="Gene3D" id="2.60.40.10">
    <property type="entry name" value="Immunoglobulins"/>
    <property type="match status" value="2"/>
</dbReference>
<reference evidence="19 20" key="1">
    <citation type="submission" date="2023-03" db="EMBL/GenBank/DDBJ databases">
        <title>High-quality genome of Scylla paramamosain provides insights in environmental adaptation.</title>
        <authorList>
            <person name="Zhang L."/>
        </authorList>
    </citation>
    <scope>NUCLEOTIDE SEQUENCE [LARGE SCALE GENOMIC DNA]</scope>
    <source>
        <strain evidence="19">LZ_2023a</strain>
        <tissue evidence="19">Muscle</tissue>
    </source>
</reference>
<proteinExistence type="inferred from homology"/>
<comment type="subcellular location">
    <subcellularLocation>
        <location evidence="13">Cell membrane</location>
        <topology evidence="13">Single-pass type I membrane protein</topology>
    </subcellularLocation>
    <subcellularLocation>
        <location evidence="1">Membrane</location>
        <topology evidence="1">Single-pass type I membrane protein</topology>
    </subcellularLocation>
</comment>
<dbReference type="FunFam" id="2.20.100.10:FF:000002">
    <property type="entry name" value="Unc-5 netrin receptor C"/>
    <property type="match status" value="1"/>
</dbReference>
<evidence type="ECO:0000256" key="14">
    <source>
        <dbReference type="SAM" id="MobiDB-lite"/>
    </source>
</evidence>
<feature type="compositionally biased region" description="Polar residues" evidence="14">
    <location>
        <begin position="598"/>
        <end position="617"/>
    </location>
</feature>
<evidence type="ECO:0000256" key="7">
    <source>
        <dbReference type="ARBA" id="ARBA00022989"/>
    </source>
</evidence>
<comment type="caution">
    <text evidence="19">The sequence shown here is derived from an EMBL/GenBank/DDBJ whole genome shotgun (WGS) entry which is preliminary data.</text>
</comment>
<dbReference type="InterPro" id="IPR000884">
    <property type="entry name" value="TSP1_rpt"/>
</dbReference>
<dbReference type="PANTHER" id="PTHR12582:SF47">
    <property type="entry name" value="NETRIN RECEPTOR UNC-5"/>
    <property type="match status" value="1"/>
</dbReference>
<dbReference type="Pfam" id="PF00531">
    <property type="entry name" value="Death"/>
    <property type="match status" value="1"/>
</dbReference>
<evidence type="ECO:0000256" key="11">
    <source>
        <dbReference type="ARBA" id="ARBA00023180"/>
    </source>
</evidence>
<keyword evidence="9" id="KW-1015">Disulfide bond</keyword>
<evidence type="ECO:0000313" key="20">
    <source>
        <dbReference type="Proteomes" id="UP001487740"/>
    </source>
</evidence>
<dbReference type="SMART" id="SM00209">
    <property type="entry name" value="TSP1"/>
    <property type="match status" value="2"/>
</dbReference>
<dbReference type="PANTHER" id="PTHR12582">
    <property type="entry name" value="NETRIN RECEPTOR UNC5"/>
    <property type="match status" value="1"/>
</dbReference>
<dbReference type="InterPro" id="IPR057755">
    <property type="entry name" value="UNC5A-D-like_N"/>
</dbReference>
<dbReference type="InterPro" id="IPR037936">
    <property type="entry name" value="UNC5A-D"/>
</dbReference>
<keyword evidence="6" id="KW-0677">Repeat</keyword>
<feature type="region of interest" description="Disordered" evidence="14">
    <location>
        <begin position="42"/>
        <end position="76"/>
    </location>
</feature>
<organism evidence="19 20">
    <name type="scientific">Scylla paramamosain</name>
    <name type="common">Mud crab</name>
    <dbReference type="NCBI Taxonomy" id="85552"/>
    <lineage>
        <taxon>Eukaryota</taxon>
        <taxon>Metazoa</taxon>
        <taxon>Ecdysozoa</taxon>
        <taxon>Arthropoda</taxon>
        <taxon>Crustacea</taxon>
        <taxon>Multicrustacea</taxon>
        <taxon>Malacostraca</taxon>
        <taxon>Eumalacostraca</taxon>
        <taxon>Eucarida</taxon>
        <taxon>Decapoda</taxon>
        <taxon>Pleocyemata</taxon>
        <taxon>Brachyura</taxon>
        <taxon>Eubrachyura</taxon>
        <taxon>Portunoidea</taxon>
        <taxon>Portunidae</taxon>
        <taxon>Portuninae</taxon>
        <taxon>Scylla</taxon>
    </lineage>
</organism>
<keyword evidence="10 13" id="KW-0675">Receptor</keyword>
<dbReference type="CDD" id="cd08781">
    <property type="entry name" value="Death_UNC5-like"/>
    <property type="match status" value="1"/>
</dbReference>
<dbReference type="SUPFAM" id="SSF48726">
    <property type="entry name" value="Immunoglobulin"/>
    <property type="match status" value="1"/>
</dbReference>
<dbReference type="PROSITE" id="PS50017">
    <property type="entry name" value="DEATH_DOMAIN"/>
    <property type="match status" value="1"/>
</dbReference>
<dbReference type="PROSITE" id="PS50835">
    <property type="entry name" value="IG_LIKE"/>
    <property type="match status" value="1"/>
</dbReference>
<dbReference type="FunFam" id="1.10.533.10:FF:000092">
    <property type="entry name" value="Netrin receptor unc-5"/>
    <property type="match status" value="1"/>
</dbReference>
<dbReference type="AlphaFoldDB" id="A0AAW0SRB6"/>
<evidence type="ECO:0000259" key="18">
    <source>
        <dbReference type="PROSITE" id="PS51145"/>
    </source>
</evidence>
<feature type="transmembrane region" description="Helical" evidence="13">
    <location>
        <begin position="410"/>
        <end position="431"/>
    </location>
</feature>
<dbReference type="Proteomes" id="UP001487740">
    <property type="component" value="Unassembled WGS sequence"/>
</dbReference>
<feature type="domain" description="ZU5" evidence="18">
    <location>
        <begin position="636"/>
        <end position="750"/>
    </location>
</feature>
<feature type="domain" description="Death" evidence="16">
    <location>
        <begin position="1007"/>
        <end position="1073"/>
    </location>
</feature>
<dbReference type="SMART" id="SM00409">
    <property type="entry name" value="IG"/>
    <property type="match status" value="1"/>
</dbReference>
<dbReference type="InterPro" id="IPR003598">
    <property type="entry name" value="Ig_sub2"/>
</dbReference>
<feature type="signal peptide" evidence="15">
    <location>
        <begin position="1"/>
        <end position="44"/>
    </location>
</feature>
<dbReference type="PROSITE" id="PS50092">
    <property type="entry name" value="TSP1"/>
    <property type="match status" value="2"/>
</dbReference>
<dbReference type="SUPFAM" id="SSF82895">
    <property type="entry name" value="TSP-1 type 1 repeat"/>
    <property type="match status" value="2"/>
</dbReference>
<dbReference type="SMART" id="SM00005">
    <property type="entry name" value="DEATH"/>
    <property type="match status" value="1"/>
</dbReference>
<evidence type="ECO:0000256" key="5">
    <source>
        <dbReference type="ARBA" id="ARBA00022729"/>
    </source>
</evidence>
<feature type="compositionally biased region" description="Low complexity" evidence="14">
    <location>
        <begin position="740"/>
        <end position="760"/>
    </location>
</feature>
<dbReference type="InterPro" id="IPR007110">
    <property type="entry name" value="Ig-like_dom"/>
</dbReference>
<feature type="compositionally biased region" description="Basic and acidic residues" evidence="14">
    <location>
        <begin position="539"/>
        <end position="552"/>
    </location>
</feature>
<feature type="domain" description="Ig-like" evidence="17">
    <location>
        <begin position="167"/>
        <end position="263"/>
    </location>
</feature>
<evidence type="ECO:0000256" key="1">
    <source>
        <dbReference type="ARBA" id="ARBA00004479"/>
    </source>
</evidence>
<dbReference type="SUPFAM" id="SSF47986">
    <property type="entry name" value="DEATH domain"/>
    <property type="match status" value="1"/>
</dbReference>
<keyword evidence="5 15" id="KW-0732">Signal</keyword>
<dbReference type="FunFam" id="2.20.100.10:FF:000007">
    <property type="entry name" value="Thrombospondin 1"/>
    <property type="match status" value="1"/>
</dbReference>
<dbReference type="EMBL" id="JARAKH010000047">
    <property type="protein sequence ID" value="KAK8377237.1"/>
    <property type="molecule type" value="Genomic_DNA"/>
</dbReference>
<evidence type="ECO:0000256" key="13">
    <source>
        <dbReference type="RuleBase" id="RU367033"/>
    </source>
</evidence>
<dbReference type="InterPro" id="IPR003599">
    <property type="entry name" value="Ig_sub"/>
</dbReference>
<gene>
    <name evidence="19" type="ORF">O3P69_013704</name>
</gene>
<dbReference type="InterPro" id="IPR036179">
    <property type="entry name" value="Ig-like_dom_sf"/>
</dbReference>
<evidence type="ECO:0000256" key="3">
    <source>
        <dbReference type="ARBA" id="ARBA00022473"/>
    </source>
</evidence>
<comment type="similarity">
    <text evidence="2 13">Belongs to the unc-5 family.</text>
</comment>
<evidence type="ECO:0000313" key="19">
    <source>
        <dbReference type="EMBL" id="KAK8377237.1"/>
    </source>
</evidence>
<dbReference type="SMART" id="SM00408">
    <property type="entry name" value="IGc2"/>
    <property type="match status" value="1"/>
</dbReference>
<feature type="chain" id="PRO_5043923229" description="Netrin receptor UNC5" evidence="15">
    <location>
        <begin position="45"/>
        <end position="1077"/>
    </location>
</feature>
<keyword evidence="12 13" id="KW-0393">Immunoglobulin domain</keyword>
<protein>
    <recommendedName>
        <fullName evidence="13">Netrin receptor UNC5</fullName>
    </recommendedName>
</protein>
<dbReference type="InterPro" id="IPR000906">
    <property type="entry name" value="ZU5_dom"/>
</dbReference>
<dbReference type="Pfam" id="PF00090">
    <property type="entry name" value="TSP_1"/>
    <property type="match status" value="1"/>
</dbReference>
<evidence type="ECO:0000256" key="2">
    <source>
        <dbReference type="ARBA" id="ARBA00009844"/>
    </source>
</evidence>
<dbReference type="Pfam" id="PF13927">
    <property type="entry name" value="Ig_3"/>
    <property type="match status" value="1"/>
</dbReference>
<feature type="region of interest" description="Disordered" evidence="14">
    <location>
        <begin position="1"/>
        <end position="20"/>
    </location>
</feature>
<comment type="function">
    <text evidence="13">Receptor for netrin required for axon guidance. Mediates axon repulsion of neuronal growth cones in the developing nervous system upon ligand binding.</text>
</comment>
<sequence>MVKWAQGERRPLPGAPRPPQRRPEVLLALLLLLQAAVFLPTATADPAPHPGPEEGSEEEGDGPLTGVPDNSPPIILEDPQDAYVIKNKPATLSCRAAHALKVTFKCNGGPPAPESQTETSFVDPMTGVRVVEVQMEVERSMVEGVEGFDDSGYGCHCVAWSSRGLTPSKTAKVATAYLRRYFQEPPYSQSVPLEQHVELRCLPPLGRPHPTVTWLKDSVPIDLEKQPSYKISSEGSLLILSARPEDSANYTCEAENVAAKRVSEPAILKVYVDGGWSSWSSWSACSNRCGRGMQRRTRTCSAPTPQNGGAACQGLAVQKTDCSHLCPAVDGAWASWSSWSTCGPDCRHHRQRSCSSPAPLHGGRYCPGDDFTSANCTGGMCRNGRGPSGRMYGDKSTTEEATAAAVQQDITLIVVLAVLVPLVLLLLVVVFRKFNRKDRQDGPMYEIAASESPTDYPMPFYSDTTKKLKGLAPDLTQGVGMAPLPPTGLPLCYDHAYSDPASVSSGHKSNGGLVGSVYEEHYSAPASGRGASGSVTPASEHHYDVPHLRPSHDSPAPSEACHLLPPRALATPTVEGSGGGRGLDSPMSSLEKPPRSDSPASLSSDATSNSRPTSASCSEAARESQPPKEVTMGEGSSAWGTVTSAGGRLIVAEHGVVLTIPSGALPADVRQQFYVTVDSCAGNTPALTDRQTLLSPVVCCGLVGGGSLLKPAVLSFEHCASLQHATWQLHIFSTQVSNTHTASSTSSGSSSSPPNSSSGGEEPWTRLITMGEERIDTPVFTQLDGAQVHMMTELMQKFVLVGESAGSNAAVKQVKVVTSAPPPTPAGTLTVTLHVMQDTSAALACVTQQEKRRGASLLDKPKMMLLQDCGANLCLTLDDLGPGWRIRPGHQYKEISFEKLWGAKNDPVSISFTLERTEGSSAPLACRMVAQQKGSSTHRQVIRINSDFPYAPVTASPAHLAPRTSTVTSSSGFSSLVELTPEPGVFRLPQRLRWELCRCLDPPNARGNDWRMLAARLNVDRYLNYFACKESPTEHILDLWEARHREPNAVTDLLNVLRVMGRPDAAHILESHAGAWI</sequence>
<feature type="compositionally biased region" description="Basic and acidic residues" evidence="14">
    <location>
        <begin position="1"/>
        <end position="11"/>
    </location>
</feature>
<evidence type="ECO:0000256" key="4">
    <source>
        <dbReference type="ARBA" id="ARBA00022692"/>
    </source>
</evidence>
<feature type="region of interest" description="Disordered" evidence="14">
    <location>
        <begin position="524"/>
        <end position="639"/>
    </location>
</feature>
<keyword evidence="3 13" id="KW-0217">Developmental protein</keyword>
<feature type="compositionally biased region" description="Low complexity" evidence="14">
    <location>
        <begin position="524"/>
        <end position="534"/>
    </location>
</feature>
<keyword evidence="7 13" id="KW-1133">Transmembrane helix</keyword>
<dbReference type="Pfam" id="PF17217">
    <property type="entry name" value="UPA"/>
    <property type="match status" value="1"/>
</dbReference>
<dbReference type="InterPro" id="IPR000488">
    <property type="entry name" value="Death_dom"/>
</dbReference>
<keyword evidence="8 13" id="KW-0472">Membrane</keyword>
<dbReference type="PROSITE" id="PS51145">
    <property type="entry name" value="ZU5"/>
    <property type="match status" value="1"/>
</dbReference>
<evidence type="ECO:0000256" key="6">
    <source>
        <dbReference type="ARBA" id="ARBA00022737"/>
    </source>
</evidence>
<dbReference type="Pfam" id="PF00791">
    <property type="entry name" value="ZU5"/>
    <property type="match status" value="1"/>
</dbReference>
<evidence type="ECO:0000259" key="17">
    <source>
        <dbReference type="PROSITE" id="PS50835"/>
    </source>
</evidence>
<evidence type="ECO:0000256" key="15">
    <source>
        <dbReference type="SAM" id="SignalP"/>
    </source>
</evidence>
<dbReference type="InterPro" id="IPR011029">
    <property type="entry name" value="DEATH-like_dom_sf"/>
</dbReference>
<feature type="region of interest" description="Disordered" evidence="14">
    <location>
        <begin position="740"/>
        <end position="763"/>
    </location>
</feature>
<keyword evidence="11" id="KW-0325">Glycoprotein</keyword>
<accession>A0AAW0SRB6</accession>